<evidence type="ECO:0000256" key="4">
    <source>
        <dbReference type="SAM" id="Phobius"/>
    </source>
</evidence>
<feature type="domain" description="HTH araC/xylS-type" evidence="5">
    <location>
        <begin position="439"/>
        <end position="541"/>
    </location>
</feature>
<dbReference type="SUPFAM" id="SSF46689">
    <property type="entry name" value="Homeodomain-like"/>
    <property type="match status" value="1"/>
</dbReference>
<reference evidence="6" key="1">
    <citation type="submission" date="2016-04" db="EMBL/GenBank/DDBJ databases">
        <authorList>
            <person name="Evans L.H."/>
            <person name="Alamgir A."/>
            <person name="Owens N."/>
            <person name="Weber N.D."/>
            <person name="Virtaneva K."/>
            <person name="Barbian K."/>
            <person name="Babar A."/>
            <person name="Rosenke K."/>
        </authorList>
    </citation>
    <scope>NUCLEOTIDE SEQUENCE</scope>
    <source>
        <strain evidence="6">86-1</strain>
    </source>
</reference>
<organism evidence="6">
    <name type="scientific">uncultured Dysgonomonas sp</name>
    <dbReference type="NCBI Taxonomy" id="206096"/>
    <lineage>
        <taxon>Bacteria</taxon>
        <taxon>Pseudomonadati</taxon>
        <taxon>Bacteroidota</taxon>
        <taxon>Bacteroidia</taxon>
        <taxon>Bacteroidales</taxon>
        <taxon>Dysgonomonadaceae</taxon>
        <taxon>Dysgonomonas</taxon>
        <taxon>environmental samples</taxon>
    </lineage>
</organism>
<proteinExistence type="predicted"/>
<dbReference type="PANTHER" id="PTHR43280:SF34">
    <property type="entry name" value="ARAC-FAMILY TRANSCRIPTIONAL REGULATOR"/>
    <property type="match status" value="1"/>
</dbReference>
<gene>
    <name evidence="6" type="ORF">KL86DYS1_30006</name>
</gene>
<dbReference type="Pfam" id="PF12833">
    <property type="entry name" value="HTH_18"/>
    <property type="match status" value="1"/>
</dbReference>
<dbReference type="SUPFAM" id="SSF48452">
    <property type="entry name" value="TPR-like"/>
    <property type="match status" value="1"/>
</dbReference>
<evidence type="ECO:0000256" key="1">
    <source>
        <dbReference type="ARBA" id="ARBA00023015"/>
    </source>
</evidence>
<keyword evidence="2" id="KW-0238">DNA-binding</keyword>
<accession>A0A212JPZ9</accession>
<keyword evidence="4" id="KW-1133">Transmembrane helix</keyword>
<dbReference type="SMART" id="SM00342">
    <property type="entry name" value="HTH_ARAC"/>
    <property type="match status" value="1"/>
</dbReference>
<dbReference type="GO" id="GO:0003700">
    <property type="term" value="F:DNA-binding transcription factor activity"/>
    <property type="evidence" value="ECO:0007669"/>
    <property type="project" value="InterPro"/>
</dbReference>
<evidence type="ECO:0000313" key="6">
    <source>
        <dbReference type="EMBL" id="SBW01526.1"/>
    </source>
</evidence>
<keyword evidence="4" id="KW-0812">Transmembrane</keyword>
<dbReference type="InterPro" id="IPR009057">
    <property type="entry name" value="Homeodomain-like_sf"/>
</dbReference>
<dbReference type="AlphaFoldDB" id="A0A212JPZ9"/>
<dbReference type="EMBL" id="FLUM01000003">
    <property type="protein sequence ID" value="SBW01526.1"/>
    <property type="molecule type" value="Genomic_DNA"/>
</dbReference>
<feature type="transmembrane region" description="Helical" evidence="4">
    <location>
        <begin position="375"/>
        <end position="396"/>
    </location>
</feature>
<dbReference type="GO" id="GO:0043565">
    <property type="term" value="F:sequence-specific DNA binding"/>
    <property type="evidence" value="ECO:0007669"/>
    <property type="project" value="InterPro"/>
</dbReference>
<keyword evidence="1" id="KW-0805">Transcription regulation</keyword>
<name>A0A212JPZ9_9BACT</name>
<evidence type="ECO:0000256" key="2">
    <source>
        <dbReference type="ARBA" id="ARBA00023125"/>
    </source>
</evidence>
<keyword evidence="4" id="KW-0472">Membrane</keyword>
<dbReference type="PROSITE" id="PS01124">
    <property type="entry name" value="HTH_ARAC_FAMILY_2"/>
    <property type="match status" value="1"/>
</dbReference>
<protein>
    <recommendedName>
        <fullName evidence="5">HTH araC/xylS-type domain-containing protein</fullName>
    </recommendedName>
</protein>
<dbReference type="InterPro" id="IPR011990">
    <property type="entry name" value="TPR-like_helical_dom_sf"/>
</dbReference>
<dbReference type="Gene3D" id="1.10.10.60">
    <property type="entry name" value="Homeodomain-like"/>
    <property type="match status" value="2"/>
</dbReference>
<dbReference type="InterPro" id="IPR018060">
    <property type="entry name" value="HTH_AraC"/>
</dbReference>
<dbReference type="PANTHER" id="PTHR43280">
    <property type="entry name" value="ARAC-FAMILY TRANSCRIPTIONAL REGULATOR"/>
    <property type="match status" value="1"/>
</dbReference>
<keyword evidence="3" id="KW-0804">Transcription</keyword>
<sequence>MCYTFFCCDHKKVQTRESNNITLDSLQNVCRNSLFTSKGFEESYLLKKEAESHDNDLYIGFAYKYMMLTAMNTLQEDSIYIFAEKAKYHFGKTDEEDQSFNVDIALIEWEMQYKSKQTALDKATELLEKIDDNKLNELYTYELISNIYNIMGRMEEAESAFNKMMQIKCEYDIQLKGQLPYIFLRGAQMTTDLQKYEQSLAYCDSAQTYIKEYYNSDTNQALLILLNLNKANNFIGLERLDEAKAALDSLDVIIEGDKSNGYYYYIEGIWAKYYYITKNYQKALDRIEPTITYFRETSNIPNYVKSQDQKILILTGIQNFKDAYELKAKISTYSDSLAIVDAHQQLNELQTIYQTDRLRSKAEQDALKLKNTHNIIISLVITCLLLLITAIIVIRYSAILKRKNKKLFLQYKEQDKQKEGLKNIIIYNEKERSHLALFDKIELYLNESQAYLDPSISREFVAAQIGTNRQYLTEAIQAGKNMTFMEYINDFRLNYSCHLLSQKTDLSIEDIYINAGYNNKTTFYRLFKQKYDLTPKEFRKIALNYNPSSPK</sequence>
<evidence type="ECO:0000256" key="3">
    <source>
        <dbReference type="ARBA" id="ARBA00023163"/>
    </source>
</evidence>
<dbReference type="Gene3D" id="1.25.40.10">
    <property type="entry name" value="Tetratricopeptide repeat domain"/>
    <property type="match status" value="1"/>
</dbReference>
<evidence type="ECO:0000259" key="5">
    <source>
        <dbReference type="PROSITE" id="PS01124"/>
    </source>
</evidence>